<accession>A0A0P7XCE0</accession>
<protein>
    <recommendedName>
        <fullName evidence="3">Glomulin-like</fullName>
    </recommendedName>
</protein>
<gene>
    <name evidence="1" type="ORF">Z043_108182</name>
</gene>
<dbReference type="Proteomes" id="UP000034805">
    <property type="component" value="Unassembled WGS sequence"/>
</dbReference>
<name>A0A0P7XCE0_SCLFO</name>
<dbReference type="GO" id="GO:0055105">
    <property type="term" value="F:ubiquitin-protein transferase inhibitor activity"/>
    <property type="evidence" value="ECO:0007669"/>
    <property type="project" value="TreeGrafter"/>
</dbReference>
<dbReference type="PANTHER" id="PTHR15430">
    <property type="entry name" value="GLOMULIN"/>
    <property type="match status" value="1"/>
</dbReference>
<sequence length="646" mass="72855">MRKSPVTPSSKRRPTTLRAFFSSSNFSFRVSFKASLLQVATKLHYNFAVGSGGSIDKKHFPPSSIKPCERSRACYVSRQAVQDDNFKPEDYELFQIAGREVVEQGGSAQLLEVIKDEKNKNIVRAMGWSLLGPLVKVLIEKEEESLPHCLAIFTHILEVCSPKELLVGLLEQVEDAHPDSITDTVILLLQPLQKVLLKLGSKKASSVGMALATVLSQVARLPVPYTAAQEDEDAFGLCRCCAALLAFVEPFVQEVRLSLGKGGLQDDELRTELLKFCMKCLKEPLMEANLKEDPDSSQKFPLRRFASEILLILSSIREALPSLLFHHLLKRKEEPGFLEEDVRYPRESLACLAYLLFDLYEKSLVRLEDNSLPVMLLELKTFLSVPQNLVNVMTLCPIQNLRTRALSVFQLSIDKFDMEAKYKFFRCMLKTSSHAGVEGYVIKNIRNQIDFALKPGNGNPWFLGIHLLPLLRLALSLPQGPETDLLQGLDRIMESLNLLRYLLLRDKESENETGIWTELYRIEDSFMKPLRLGLNMSRAHYEAELKSVRESRKLRAREAKAGGPVCTVTVGGEKLPNMTPEMQLQVLQSALNTFDMIEIVLARIEEITEKGTGNAGSHVELLLPISAIAWWGLRGVYPYAPQWMHR</sequence>
<evidence type="ECO:0000313" key="1">
    <source>
        <dbReference type="EMBL" id="KPP72790.1"/>
    </source>
</evidence>
<comment type="caution">
    <text evidence="1">The sequence shown here is derived from an EMBL/GenBank/DDBJ whole genome shotgun (WGS) entry which is preliminary data.</text>
</comment>
<dbReference type="EMBL" id="JARO02002385">
    <property type="protein sequence ID" value="KPP72790.1"/>
    <property type="molecule type" value="Genomic_DNA"/>
</dbReference>
<dbReference type="STRING" id="113540.ENSSFOP00015031594"/>
<dbReference type="Pfam" id="PF08568">
    <property type="entry name" value="Kinetochor_Ybp2"/>
    <property type="match status" value="2"/>
</dbReference>
<proteinExistence type="predicted"/>
<reference evidence="1 2" key="1">
    <citation type="submission" date="2015-08" db="EMBL/GenBank/DDBJ databases">
        <title>The genome of the Asian arowana (Scleropages formosus).</title>
        <authorList>
            <person name="Tan M.H."/>
            <person name="Gan H.M."/>
            <person name="Croft L.J."/>
            <person name="Austin C.M."/>
        </authorList>
    </citation>
    <scope>NUCLEOTIDE SEQUENCE [LARGE SCALE GENOMIC DNA]</scope>
    <source>
        <strain evidence="1">Aro1</strain>
    </source>
</reference>
<dbReference type="InterPro" id="IPR019516">
    <property type="entry name" value="Glomulin/ALF4"/>
</dbReference>
<dbReference type="InterPro" id="IPR013877">
    <property type="entry name" value="YAP-bd/ALF4/Glomulin"/>
</dbReference>
<dbReference type="AlphaFoldDB" id="A0A0P7XCE0"/>
<organism evidence="1 2">
    <name type="scientific">Scleropages formosus</name>
    <name type="common">Asian bonytongue</name>
    <name type="synonym">Osteoglossum formosum</name>
    <dbReference type="NCBI Taxonomy" id="113540"/>
    <lineage>
        <taxon>Eukaryota</taxon>
        <taxon>Metazoa</taxon>
        <taxon>Chordata</taxon>
        <taxon>Craniata</taxon>
        <taxon>Vertebrata</taxon>
        <taxon>Euteleostomi</taxon>
        <taxon>Actinopterygii</taxon>
        <taxon>Neopterygii</taxon>
        <taxon>Teleostei</taxon>
        <taxon>Osteoglossocephala</taxon>
        <taxon>Osteoglossomorpha</taxon>
        <taxon>Osteoglossiformes</taxon>
        <taxon>Osteoglossidae</taxon>
        <taxon>Scleropages</taxon>
    </lineage>
</organism>
<evidence type="ECO:0000313" key="2">
    <source>
        <dbReference type="Proteomes" id="UP000034805"/>
    </source>
</evidence>
<evidence type="ECO:0008006" key="3">
    <source>
        <dbReference type="Google" id="ProtNLM"/>
    </source>
</evidence>
<dbReference type="GO" id="GO:0005737">
    <property type="term" value="C:cytoplasm"/>
    <property type="evidence" value="ECO:0007669"/>
    <property type="project" value="TreeGrafter"/>
</dbReference>
<dbReference type="PANTHER" id="PTHR15430:SF1">
    <property type="entry name" value="GLOMULIN"/>
    <property type="match status" value="1"/>
</dbReference>